<dbReference type="InterPro" id="IPR000719">
    <property type="entry name" value="Prot_kinase_dom"/>
</dbReference>
<comment type="caution">
    <text evidence="3">The sequence shown here is derived from an EMBL/GenBank/DDBJ whole genome shotgun (WGS) entry which is preliminary data.</text>
</comment>
<feature type="compositionally biased region" description="Basic and acidic residues" evidence="1">
    <location>
        <begin position="100"/>
        <end position="115"/>
    </location>
</feature>
<dbReference type="Gene3D" id="1.10.510.10">
    <property type="entry name" value="Transferase(Phosphotransferase) domain 1"/>
    <property type="match status" value="1"/>
</dbReference>
<accession>A0A4Q4NFD6</accession>
<dbReference type="PANTHER" id="PTHR24359:SF37">
    <property type="entry name" value="PROTEIN KINASE DOMAIN-CONTAINING PROTEIN"/>
    <property type="match status" value="1"/>
</dbReference>
<dbReference type="CDD" id="cd00180">
    <property type="entry name" value="PKc"/>
    <property type="match status" value="1"/>
</dbReference>
<dbReference type="PROSITE" id="PS50011">
    <property type="entry name" value="PROTEIN_KINASE_DOM"/>
    <property type="match status" value="1"/>
</dbReference>
<name>A0A4Q4NFD6_ALTAL</name>
<protein>
    <recommendedName>
        <fullName evidence="2">Protein kinase domain-containing protein</fullName>
    </recommendedName>
</protein>
<dbReference type="AlphaFoldDB" id="A0A4Q4NFD6"/>
<feature type="domain" description="Protein kinase" evidence="2">
    <location>
        <begin position="289"/>
        <end position="629"/>
    </location>
</feature>
<sequence>MVLYDGPGAETHSVGRQSMATRELQPARLLALQEDDWHPDRDNTLRVGSGHVYTSASGISSAVEDGGDSQQLDDIAEKRLSGKGSNDVDYAGARFPSENDIERPHSLPEDFDGDRPEPLGKLIRRHMLIAASSTKSQFLPLSDLEAIVTYRNIRRELERSGVTSDLDRIADQVWSTKKLSNGTTTRRKIFAILCLMERAQNIQDFIYEDVFDSHLPFEFEHNQNRVLRNNKSPVPIELFIRWQDNDRDSFRNYQGGFLAPYLKFTAKKLKHYTLHHCIVLPFLERETKGNIPSDTVATYFSVVYRVEIHSAHHDYHLMPGNSSKAYFAVKQLQKIEAAEHSRRKAYDREVAAYKRLNFIQHSHIVRLLATYEHHDRLHMIFPWADGNLFQFWNDHFPNIGDLSRGPVLARWMIRQILGLAEGLNCIHKSDTSSASGDVLPEDKKRTHGRHGDIKPENILWFKDTTRRFSTDNLGKLTISDLGSTEFHGTLSREVQASAAGGFTPTYKSPEFDDKKRVQPGSDIWSFGCVLFQFVVWYVLGWQGVDEFSKRRMKDSMLSPQLDNFFHLNESTGSAEVKQSVRKEFATLREHPIASDFIMDLLNLIESELLLLHVDHRASSGDTVTKLETIKASCVGDQQYCTEKTTRGIQTTPIGPSGKVEIPLSDEMKPKYANGLDPSVCLVSSANTKQNLAASGAEEDKSGTEEGDSDMRLSANDSGDQAKISKGSAAAEEPHAGASTLVVPHEEPQRQRRNRLQKVAYWVDKLSCFRS</sequence>
<dbReference type="PANTHER" id="PTHR24359">
    <property type="entry name" value="SERINE/THREONINE-PROTEIN KINASE SBK1"/>
    <property type="match status" value="1"/>
</dbReference>
<dbReference type="GO" id="GO:0004674">
    <property type="term" value="F:protein serine/threonine kinase activity"/>
    <property type="evidence" value="ECO:0007669"/>
    <property type="project" value="TreeGrafter"/>
</dbReference>
<dbReference type="Pfam" id="PF00069">
    <property type="entry name" value="Pkinase"/>
    <property type="match status" value="1"/>
</dbReference>
<dbReference type="Proteomes" id="UP000291422">
    <property type="component" value="Unassembled WGS sequence"/>
</dbReference>
<dbReference type="GO" id="GO:0005524">
    <property type="term" value="F:ATP binding"/>
    <property type="evidence" value="ECO:0007669"/>
    <property type="project" value="InterPro"/>
</dbReference>
<feature type="region of interest" description="Disordered" evidence="1">
    <location>
        <begin position="690"/>
        <end position="752"/>
    </location>
</feature>
<dbReference type="SMART" id="SM00220">
    <property type="entry name" value="S_TKc"/>
    <property type="match status" value="1"/>
</dbReference>
<dbReference type="Gene3D" id="3.30.200.20">
    <property type="entry name" value="Phosphorylase Kinase, domain 1"/>
    <property type="match status" value="1"/>
</dbReference>
<evidence type="ECO:0000313" key="4">
    <source>
        <dbReference type="Proteomes" id="UP000291422"/>
    </source>
</evidence>
<proteinExistence type="predicted"/>
<feature type="region of interest" description="Disordered" evidence="1">
    <location>
        <begin position="430"/>
        <end position="450"/>
    </location>
</feature>
<evidence type="ECO:0000313" key="3">
    <source>
        <dbReference type="EMBL" id="RYN75086.1"/>
    </source>
</evidence>
<dbReference type="VEuPathDB" id="FungiDB:CC77DRAFT_1067956"/>
<organism evidence="3 4">
    <name type="scientific">Alternaria alternata</name>
    <name type="common">Alternaria rot fungus</name>
    <name type="synonym">Torula alternata</name>
    <dbReference type="NCBI Taxonomy" id="5599"/>
    <lineage>
        <taxon>Eukaryota</taxon>
        <taxon>Fungi</taxon>
        <taxon>Dikarya</taxon>
        <taxon>Ascomycota</taxon>
        <taxon>Pezizomycotina</taxon>
        <taxon>Dothideomycetes</taxon>
        <taxon>Pleosporomycetidae</taxon>
        <taxon>Pleosporales</taxon>
        <taxon>Pleosporineae</taxon>
        <taxon>Pleosporaceae</taxon>
        <taxon>Alternaria</taxon>
        <taxon>Alternaria sect. Alternaria</taxon>
        <taxon>Alternaria alternata complex</taxon>
    </lineage>
</organism>
<gene>
    <name evidence="3" type="ORF">AA0117_g6539</name>
</gene>
<reference evidence="4" key="1">
    <citation type="journal article" date="2019" name="bioRxiv">
        <title>Genomics, evolutionary history and diagnostics of the Alternaria alternata species group including apple and Asian pear pathotypes.</title>
        <authorList>
            <person name="Armitage A.D."/>
            <person name="Cockerton H.M."/>
            <person name="Sreenivasaprasad S."/>
            <person name="Woodhall J.W."/>
            <person name="Lane C.R."/>
            <person name="Harrison R.J."/>
            <person name="Clarkson J.P."/>
        </authorList>
    </citation>
    <scope>NUCLEOTIDE SEQUENCE [LARGE SCALE GENOMIC DNA]</scope>
    <source>
        <strain evidence="4">FERA 1177</strain>
    </source>
</reference>
<feature type="region of interest" description="Disordered" evidence="1">
    <location>
        <begin position="78"/>
        <end position="115"/>
    </location>
</feature>
<dbReference type="SUPFAM" id="SSF56112">
    <property type="entry name" value="Protein kinase-like (PK-like)"/>
    <property type="match status" value="1"/>
</dbReference>
<feature type="region of interest" description="Disordered" evidence="1">
    <location>
        <begin position="1"/>
        <end position="22"/>
    </location>
</feature>
<feature type="compositionally biased region" description="Basic and acidic residues" evidence="1">
    <location>
        <begin position="440"/>
        <end position="450"/>
    </location>
</feature>
<evidence type="ECO:0000256" key="1">
    <source>
        <dbReference type="SAM" id="MobiDB-lite"/>
    </source>
</evidence>
<evidence type="ECO:0000259" key="2">
    <source>
        <dbReference type="PROSITE" id="PS50011"/>
    </source>
</evidence>
<dbReference type="InterPro" id="IPR011009">
    <property type="entry name" value="Kinase-like_dom_sf"/>
</dbReference>
<dbReference type="EMBL" id="PDXD01000015">
    <property type="protein sequence ID" value="RYN75086.1"/>
    <property type="molecule type" value="Genomic_DNA"/>
</dbReference>